<protein>
    <submittedName>
        <fullName evidence="3">Uncharacterized conserved protein, DUF58 family, contains vWF domain</fullName>
    </submittedName>
</protein>
<gene>
    <name evidence="3" type="ORF">SAMN06272739_3745</name>
</gene>
<feature type="transmembrane region" description="Helical" evidence="1">
    <location>
        <begin position="12"/>
        <end position="31"/>
    </location>
</feature>
<accession>A0A286H5P8</accession>
<dbReference type="OrthoDB" id="9812729at2"/>
<dbReference type="PANTHER" id="PTHR34351">
    <property type="entry name" value="SLR1927 PROTEIN-RELATED"/>
    <property type="match status" value="1"/>
</dbReference>
<proteinExistence type="predicted"/>
<evidence type="ECO:0000313" key="3">
    <source>
        <dbReference type="EMBL" id="SOE02786.1"/>
    </source>
</evidence>
<name>A0A286H5P8_9ACTN</name>
<feature type="domain" description="DUF58" evidence="2">
    <location>
        <begin position="203"/>
        <end position="248"/>
    </location>
</feature>
<feature type="transmembrane region" description="Helical" evidence="1">
    <location>
        <begin position="37"/>
        <end position="55"/>
    </location>
</feature>
<dbReference type="Pfam" id="PF01882">
    <property type="entry name" value="DUF58"/>
    <property type="match status" value="1"/>
</dbReference>
<keyword evidence="4" id="KW-1185">Reference proteome</keyword>
<dbReference type="Proteomes" id="UP000219482">
    <property type="component" value="Unassembled WGS sequence"/>
</dbReference>
<evidence type="ECO:0000259" key="2">
    <source>
        <dbReference type="Pfam" id="PF01882"/>
    </source>
</evidence>
<organism evidence="3 4">
    <name type="scientific">Blastococcus haudaquaticus</name>
    <dbReference type="NCBI Taxonomy" id="1938745"/>
    <lineage>
        <taxon>Bacteria</taxon>
        <taxon>Bacillati</taxon>
        <taxon>Actinomycetota</taxon>
        <taxon>Actinomycetes</taxon>
        <taxon>Geodermatophilales</taxon>
        <taxon>Geodermatophilaceae</taxon>
        <taxon>Blastococcus</taxon>
    </lineage>
</organism>
<evidence type="ECO:0000256" key="1">
    <source>
        <dbReference type="SAM" id="Phobius"/>
    </source>
</evidence>
<dbReference type="RefSeq" id="WP_097185454.1">
    <property type="nucleotide sequence ID" value="NZ_OCNK01000005.1"/>
</dbReference>
<keyword evidence="1" id="KW-1133">Transmembrane helix</keyword>
<dbReference type="InterPro" id="IPR002881">
    <property type="entry name" value="DUF58"/>
</dbReference>
<keyword evidence="1" id="KW-0472">Membrane</keyword>
<sequence length="462" mass="48361">MPAGRVLSSLTLRGRCVVGAGLALLLVGALLGERALVQLAVFTLGLPLLSALAVARQRFRISARRTVTPARVPRGEDADVVLELANADNRPGGLWVLTEQLPGDLGPAPQFVVERLGAGERTALRYRVHGSRRGRHVLGPLRLRLVDPFGLVERSAVGADSAPLLVLPRVRPLGAGGPAGGQGGGGEGARRSIAVHGEDDVSTREYRHGDDLRKVHWRATARTGELMVRLEERPWRAQATLLVDTRARAHLVAPHRIRPGDDEVRPGPAGDDAPPVDSLEWLVEAAASIGSELARRGAVLRAVTDAGELVPMSGHGRLSAEDLLDRLAVVGPSRMPGLGVGIEHLCRAAGEGPVVCLLGAVGPDDVVELIRSRSGPTTDLAVLTDIESWAAPGPGRGRRGPSAASRGALAGQRDDAARLLRAAGWRVAVARADRTVAEIWAELGVPAPAGPVRVGGLHGSPA</sequence>
<dbReference type="PANTHER" id="PTHR34351:SF1">
    <property type="entry name" value="SLR1927 PROTEIN"/>
    <property type="match status" value="1"/>
</dbReference>
<keyword evidence="1" id="KW-0812">Transmembrane</keyword>
<dbReference type="EMBL" id="OCNK01000005">
    <property type="protein sequence ID" value="SOE02786.1"/>
    <property type="molecule type" value="Genomic_DNA"/>
</dbReference>
<evidence type="ECO:0000313" key="4">
    <source>
        <dbReference type="Proteomes" id="UP000219482"/>
    </source>
</evidence>
<dbReference type="AlphaFoldDB" id="A0A286H5P8"/>
<reference evidence="4" key="1">
    <citation type="submission" date="2017-09" db="EMBL/GenBank/DDBJ databases">
        <authorList>
            <person name="Varghese N."/>
            <person name="Submissions S."/>
        </authorList>
    </citation>
    <scope>NUCLEOTIDE SEQUENCE [LARGE SCALE GENOMIC DNA]</scope>
    <source>
        <strain evidence="4">DSM 44270</strain>
    </source>
</reference>